<gene>
    <name evidence="4" type="ORF">BP422_14870</name>
</gene>
<dbReference type="GO" id="GO:0008168">
    <property type="term" value="F:methyltransferase activity"/>
    <property type="evidence" value="ECO:0007669"/>
    <property type="project" value="UniProtKB-KW"/>
</dbReference>
<evidence type="ECO:0000256" key="2">
    <source>
        <dbReference type="ARBA" id="ARBA00022679"/>
    </source>
</evidence>
<dbReference type="Pfam" id="PF13649">
    <property type="entry name" value="Methyltransf_25"/>
    <property type="match status" value="1"/>
</dbReference>
<keyword evidence="2 4" id="KW-0808">Transferase</keyword>
<dbReference type="PANTHER" id="PTHR43861:SF1">
    <property type="entry name" value="TRANS-ACONITATE 2-METHYLTRANSFERASE"/>
    <property type="match status" value="1"/>
</dbReference>
<dbReference type="SUPFAM" id="SSF53335">
    <property type="entry name" value="S-adenosyl-L-methionine-dependent methyltransferases"/>
    <property type="match status" value="1"/>
</dbReference>
<sequence>MQMFQTNQWNAGLYDAKMNFVSEYGKGLVDWLQPAPGESILDLGCGTGDLCAQLSRAGANVTGIDFSAAMIEAARQKYPQFAFEVADAHTYRTDVSYDAVFSNAALHWMNRPAEVIETIWLALAPGGRFVAEFGGHGNCGQITKALRTVLARKGISADERSPWYFPSIGEYTILLEKQGFHVVLASHFDRPTVMADGDLGLSHWLNSFCSPFFAGLSSDEIQQVCKEVTDILRPALFQEGHWVLDYKRIRVLAHKKSEKDTLQGGAAQ</sequence>
<evidence type="ECO:0000313" key="4">
    <source>
        <dbReference type="EMBL" id="ASJ57548.1"/>
    </source>
</evidence>
<dbReference type="InterPro" id="IPR029063">
    <property type="entry name" value="SAM-dependent_MTases_sf"/>
</dbReference>
<feature type="domain" description="Methyltransferase" evidence="3">
    <location>
        <begin position="40"/>
        <end position="127"/>
    </location>
</feature>
<organism evidence="4 5">
    <name type="scientific">Brevibacillus formosus</name>
    <dbReference type="NCBI Taxonomy" id="54913"/>
    <lineage>
        <taxon>Bacteria</taxon>
        <taxon>Bacillati</taxon>
        <taxon>Bacillota</taxon>
        <taxon>Bacilli</taxon>
        <taxon>Bacillales</taxon>
        <taxon>Paenibacillaceae</taxon>
        <taxon>Brevibacillus</taxon>
    </lineage>
</organism>
<dbReference type="AlphaFoldDB" id="A0A220MR69"/>
<dbReference type="EMBL" id="CP018145">
    <property type="protein sequence ID" value="ASJ57548.1"/>
    <property type="molecule type" value="Genomic_DNA"/>
</dbReference>
<name>A0A220MR69_9BACL</name>
<accession>A0A220MR69</accession>
<evidence type="ECO:0000256" key="1">
    <source>
        <dbReference type="ARBA" id="ARBA00022603"/>
    </source>
</evidence>
<proteinExistence type="predicted"/>
<protein>
    <submittedName>
        <fullName evidence="4">SAM-dependent methyltransferase</fullName>
    </submittedName>
</protein>
<evidence type="ECO:0000259" key="3">
    <source>
        <dbReference type="Pfam" id="PF13649"/>
    </source>
</evidence>
<dbReference type="InterPro" id="IPR041698">
    <property type="entry name" value="Methyltransf_25"/>
</dbReference>
<dbReference type="GO" id="GO:0032259">
    <property type="term" value="P:methylation"/>
    <property type="evidence" value="ECO:0007669"/>
    <property type="project" value="UniProtKB-KW"/>
</dbReference>
<reference evidence="4 5" key="1">
    <citation type="submission" date="2016-11" db="EMBL/GenBank/DDBJ databases">
        <authorList>
            <person name="Jaros S."/>
            <person name="Januszkiewicz K."/>
            <person name="Wedrychowicz H."/>
        </authorList>
    </citation>
    <scope>NUCLEOTIDE SEQUENCE [LARGE SCALE GENOMIC DNA]</scope>
    <source>
        <strain evidence="4 5">NF2</strain>
    </source>
</reference>
<evidence type="ECO:0000313" key="5">
    <source>
        <dbReference type="Proteomes" id="UP000197781"/>
    </source>
</evidence>
<dbReference type="PANTHER" id="PTHR43861">
    <property type="entry name" value="TRANS-ACONITATE 2-METHYLTRANSFERASE-RELATED"/>
    <property type="match status" value="1"/>
</dbReference>
<keyword evidence="1 4" id="KW-0489">Methyltransferase</keyword>
<dbReference type="KEGG" id="bfm:BP422_14870"/>
<dbReference type="Proteomes" id="UP000197781">
    <property type="component" value="Chromosome"/>
</dbReference>
<dbReference type="CDD" id="cd02440">
    <property type="entry name" value="AdoMet_MTases"/>
    <property type="match status" value="1"/>
</dbReference>
<dbReference type="Gene3D" id="3.40.50.150">
    <property type="entry name" value="Vaccinia Virus protein VP39"/>
    <property type="match status" value="1"/>
</dbReference>